<dbReference type="RefSeq" id="WP_093244794.1">
    <property type="nucleotide sequence ID" value="NZ_FNQF01000009.1"/>
</dbReference>
<dbReference type="CDD" id="cd14332">
    <property type="entry name" value="UBA_RuvA_C"/>
    <property type="match status" value="1"/>
</dbReference>
<dbReference type="STRING" id="908615.SAMN05421540_10915"/>
<name>A0A1H4CWL4_9FLAO</name>
<accession>A0A1H4CWL4</accession>
<comment type="function">
    <text evidence="6">The RuvA-RuvB-RuvC complex processes Holliday junction (HJ) DNA during genetic recombination and DNA repair, while the RuvA-RuvB complex plays an important role in the rescue of blocked DNA replication forks via replication fork reversal (RFR). RuvA specifically binds to HJ cruciform DNA, conferring on it an open structure. The RuvB hexamer acts as an ATP-dependent pump, pulling dsDNA into and through the RuvAB complex. HJ branch migration allows RuvC to scan DNA until it finds its consensus sequence, where it cleaves and resolves the cruciform DNA.</text>
</comment>
<dbReference type="InterPro" id="IPR000085">
    <property type="entry name" value="RuvA"/>
</dbReference>
<comment type="subunit">
    <text evidence="6">Homotetramer. Forms an RuvA(8)-RuvB(12)-Holliday junction (HJ) complex. HJ DNA is sandwiched between 2 RuvA tetramers; dsDNA enters through RuvA and exits via RuvB. An RuvB hexamer assembles on each DNA strand where it exits the tetramer. Each RuvB hexamer is contacted by two RuvA subunits (via domain III) on 2 adjacent RuvB subunits; this complex drives branch migration. In the full resolvosome a probable DNA-RuvA(4)-RuvB(12)-RuvC(2) complex forms which resolves the HJ.</text>
</comment>
<dbReference type="GO" id="GO:0000400">
    <property type="term" value="F:four-way junction DNA binding"/>
    <property type="evidence" value="ECO:0007669"/>
    <property type="project" value="UniProtKB-UniRule"/>
</dbReference>
<comment type="similarity">
    <text evidence="6">Belongs to the RuvA family.</text>
</comment>
<evidence type="ECO:0000256" key="4">
    <source>
        <dbReference type="ARBA" id="ARBA00023172"/>
    </source>
</evidence>
<protein>
    <recommendedName>
        <fullName evidence="6">Holliday junction branch migration complex subunit RuvA</fullName>
    </recommendedName>
</protein>
<dbReference type="InterPro" id="IPR012340">
    <property type="entry name" value="NA-bd_OB-fold"/>
</dbReference>
<dbReference type="InterPro" id="IPR003583">
    <property type="entry name" value="Hlx-hairpin-Hlx_DNA-bd_motif"/>
</dbReference>
<keyword evidence="8" id="KW-0378">Hydrolase</keyword>
<dbReference type="GO" id="GO:0006310">
    <property type="term" value="P:DNA recombination"/>
    <property type="evidence" value="ECO:0007669"/>
    <property type="project" value="UniProtKB-UniRule"/>
</dbReference>
<dbReference type="SUPFAM" id="SSF50249">
    <property type="entry name" value="Nucleic acid-binding proteins"/>
    <property type="match status" value="1"/>
</dbReference>
<dbReference type="Pfam" id="PF01330">
    <property type="entry name" value="RuvA_N"/>
    <property type="match status" value="1"/>
</dbReference>
<keyword evidence="5 6" id="KW-0234">DNA repair</keyword>
<dbReference type="GO" id="GO:0006281">
    <property type="term" value="P:DNA repair"/>
    <property type="evidence" value="ECO:0007669"/>
    <property type="project" value="UniProtKB-UniRule"/>
</dbReference>
<dbReference type="GO" id="GO:0009378">
    <property type="term" value="F:four-way junction helicase activity"/>
    <property type="evidence" value="ECO:0007669"/>
    <property type="project" value="InterPro"/>
</dbReference>
<evidence type="ECO:0000259" key="7">
    <source>
        <dbReference type="SMART" id="SM00278"/>
    </source>
</evidence>
<feature type="domain" description="Helix-hairpin-helix DNA-binding motif class 1" evidence="7">
    <location>
        <begin position="72"/>
        <end position="91"/>
    </location>
</feature>
<dbReference type="Gene3D" id="1.10.8.10">
    <property type="entry name" value="DNA helicase RuvA subunit, C-terminal domain"/>
    <property type="match status" value="1"/>
</dbReference>
<dbReference type="GO" id="GO:0005737">
    <property type="term" value="C:cytoplasm"/>
    <property type="evidence" value="ECO:0007669"/>
    <property type="project" value="UniProtKB-SubCell"/>
</dbReference>
<comment type="caution">
    <text evidence="6">Lacks conserved residue(s) required for the propagation of feature annotation.</text>
</comment>
<sequence>MITQIVGKLIEKNPTNIVIDCQGIGYEINVSLHTFSQIKNEEHIKVYTHLHVKEDAHTLYGFMDKEEREVFRKLISVSGIGTSTARIMLSSLSPSQVIDAISSEDADTIQSVKGIGKKTAQRVIIDLKDKMDLSNDVKKIPNSNNTHKKEALSALETLGYNRKKSEKIVSKIIADEPSVTLENIIKTALKKL</sequence>
<reference evidence="8 9" key="1">
    <citation type="submission" date="2016-10" db="EMBL/GenBank/DDBJ databases">
        <authorList>
            <person name="de Groot N.N."/>
        </authorList>
    </citation>
    <scope>NUCLEOTIDE SEQUENCE [LARGE SCALE GENOMIC DNA]</scope>
    <source>
        <strain evidence="8 9">DSM 23581</strain>
    </source>
</reference>
<dbReference type="InterPro" id="IPR011114">
    <property type="entry name" value="RuvA_C"/>
</dbReference>
<dbReference type="GO" id="GO:0009379">
    <property type="term" value="C:Holliday junction helicase complex"/>
    <property type="evidence" value="ECO:0007669"/>
    <property type="project" value="InterPro"/>
</dbReference>
<evidence type="ECO:0000313" key="8">
    <source>
        <dbReference type="EMBL" id="SEA64845.1"/>
    </source>
</evidence>
<dbReference type="Proteomes" id="UP000198820">
    <property type="component" value="Unassembled WGS sequence"/>
</dbReference>
<dbReference type="InterPro" id="IPR036267">
    <property type="entry name" value="RuvA_C_sf"/>
</dbReference>
<dbReference type="NCBIfam" id="TIGR00084">
    <property type="entry name" value="ruvA"/>
    <property type="match status" value="1"/>
</dbReference>
<organism evidence="8 9">
    <name type="scientific">Psychroflexus halocasei</name>
    <dbReference type="NCBI Taxonomy" id="908615"/>
    <lineage>
        <taxon>Bacteria</taxon>
        <taxon>Pseudomonadati</taxon>
        <taxon>Bacteroidota</taxon>
        <taxon>Flavobacteriia</taxon>
        <taxon>Flavobacteriales</taxon>
        <taxon>Flavobacteriaceae</taxon>
        <taxon>Psychroflexus</taxon>
    </lineage>
</organism>
<proteinExistence type="inferred from homology"/>
<dbReference type="Pfam" id="PF07499">
    <property type="entry name" value="RuvA_C"/>
    <property type="match status" value="1"/>
</dbReference>
<keyword evidence="8" id="KW-0347">Helicase</keyword>
<dbReference type="EMBL" id="FNQF01000009">
    <property type="protein sequence ID" value="SEA64845.1"/>
    <property type="molecule type" value="Genomic_DNA"/>
</dbReference>
<evidence type="ECO:0000256" key="5">
    <source>
        <dbReference type="ARBA" id="ARBA00023204"/>
    </source>
</evidence>
<dbReference type="Gene3D" id="1.10.150.20">
    <property type="entry name" value="5' to 3' exonuclease, C-terminal subdomain"/>
    <property type="match status" value="1"/>
</dbReference>
<dbReference type="GO" id="GO:0048476">
    <property type="term" value="C:Holliday junction resolvase complex"/>
    <property type="evidence" value="ECO:0007669"/>
    <property type="project" value="UniProtKB-UniRule"/>
</dbReference>
<feature type="region of interest" description="Domain III" evidence="6">
    <location>
        <begin position="143"/>
        <end position="192"/>
    </location>
</feature>
<dbReference type="SMART" id="SM00278">
    <property type="entry name" value="HhH1"/>
    <property type="match status" value="2"/>
</dbReference>
<keyword evidence="3 6" id="KW-0238">DNA-binding</keyword>
<evidence type="ECO:0000313" key="9">
    <source>
        <dbReference type="Proteomes" id="UP000198820"/>
    </source>
</evidence>
<keyword evidence="9" id="KW-1185">Reference proteome</keyword>
<dbReference type="InterPro" id="IPR010994">
    <property type="entry name" value="RuvA_2-like"/>
</dbReference>
<keyword evidence="8" id="KW-0547">Nucleotide-binding</keyword>
<comment type="domain">
    <text evidence="6">Has three domains with a flexible linker between the domains II and III and assumes an 'L' shape. Domain III is highly mobile and contacts RuvB.</text>
</comment>
<dbReference type="Pfam" id="PF14520">
    <property type="entry name" value="HHH_5"/>
    <property type="match status" value="1"/>
</dbReference>
<dbReference type="InterPro" id="IPR013849">
    <property type="entry name" value="DNA_helicase_Holl-junc_RuvA_I"/>
</dbReference>
<evidence type="ECO:0000256" key="3">
    <source>
        <dbReference type="ARBA" id="ARBA00023125"/>
    </source>
</evidence>
<keyword evidence="4 6" id="KW-0233">DNA recombination</keyword>
<dbReference type="HAMAP" id="MF_00031">
    <property type="entry name" value="DNA_HJ_migration_RuvA"/>
    <property type="match status" value="1"/>
</dbReference>
<dbReference type="GO" id="GO:0005524">
    <property type="term" value="F:ATP binding"/>
    <property type="evidence" value="ECO:0007669"/>
    <property type="project" value="InterPro"/>
</dbReference>
<evidence type="ECO:0000256" key="6">
    <source>
        <dbReference type="HAMAP-Rule" id="MF_00031"/>
    </source>
</evidence>
<feature type="domain" description="Helix-hairpin-helix DNA-binding motif class 1" evidence="7">
    <location>
        <begin position="107"/>
        <end position="126"/>
    </location>
</feature>
<dbReference type="SUPFAM" id="SSF47781">
    <property type="entry name" value="RuvA domain 2-like"/>
    <property type="match status" value="1"/>
</dbReference>
<keyword evidence="2 6" id="KW-0227">DNA damage</keyword>
<dbReference type="Gene3D" id="2.40.50.140">
    <property type="entry name" value="Nucleic acid-binding proteins"/>
    <property type="match status" value="1"/>
</dbReference>
<comment type="subcellular location">
    <subcellularLocation>
        <location evidence="6">Cytoplasm</location>
    </subcellularLocation>
</comment>
<evidence type="ECO:0000256" key="2">
    <source>
        <dbReference type="ARBA" id="ARBA00022763"/>
    </source>
</evidence>
<evidence type="ECO:0000256" key="1">
    <source>
        <dbReference type="ARBA" id="ARBA00022490"/>
    </source>
</evidence>
<dbReference type="SUPFAM" id="SSF46929">
    <property type="entry name" value="DNA helicase RuvA subunit, C-terminal domain"/>
    <property type="match status" value="1"/>
</dbReference>
<keyword evidence="8" id="KW-0067">ATP-binding</keyword>
<dbReference type="AlphaFoldDB" id="A0A1H4CWL4"/>
<keyword evidence="1 6" id="KW-0963">Cytoplasm</keyword>
<gene>
    <name evidence="6" type="primary">ruvA</name>
    <name evidence="8" type="ORF">SAMN05421540_10915</name>
</gene>